<keyword evidence="2" id="KW-0732">Signal</keyword>
<feature type="region of interest" description="Disordered" evidence="1">
    <location>
        <begin position="172"/>
        <end position="191"/>
    </location>
</feature>
<organism evidence="3 4">
    <name type="scientific">Ectopseudomonas composti</name>
    <dbReference type="NCBI Taxonomy" id="658457"/>
    <lineage>
        <taxon>Bacteria</taxon>
        <taxon>Pseudomonadati</taxon>
        <taxon>Pseudomonadota</taxon>
        <taxon>Gammaproteobacteria</taxon>
        <taxon>Pseudomonadales</taxon>
        <taxon>Pseudomonadaceae</taxon>
        <taxon>Ectopseudomonas</taxon>
    </lineage>
</organism>
<evidence type="ECO:0000256" key="2">
    <source>
        <dbReference type="SAM" id="SignalP"/>
    </source>
</evidence>
<dbReference type="Pfam" id="PF06037">
    <property type="entry name" value="DUF922"/>
    <property type="match status" value="1"/>
</dbReference>
<accession>A0ABP3C184</accession>
<sequence>MKRTTLALLPLLMWLWLALPAQADVQEHLQEQYYDLQVASGESLSRALDKASPIRENGQIYHAYTRWKVQWNFCWREQRDGRCQIDLTRTQVNASITLPRLGGGDAQQRQRFEQYQGALREHELGHYRIGQAAAAEIDAALLATPEYPSCAELQQQANQRANAILQRYAEQERQYDRQTGHGRSQGAWLTE</sequence>
<proteinExistence type="predicted"/>
<dbReference type="EMBL" id="JFJN01000007">
    <property type="protein sequence ID" value="EZH83665.1"/>
    <property type="molecule type" value="Genomic_DNA"/>
</dbReference>
<reference evidence="4" key="1">
    <citation type="journal article" date="2014" name="Genome Announc.">
        <title>Draft Genome Sequence of the algae degrading bacterium Pseudomonas mendocina AD6.</title>
        <authorList>
            <person name="Barney B.M."/>
            <person name="Lenneman E.M."/>
        </authorList>
    </citation>
    <scope>NUCLEOTIDE SEQUENCE [LARGE SCALE GENOMIC DNA]</scope>
    <source>
        <strain evidence="4">AD6</strain>
    </source>
</reference>
<evidence type="ECO:0000256" key="1">
    <source>
        <dbReference type="SAM" id="MobiDB-lite"/>
    </source>
</evidence>
<feature type="chain" id="PRO_5046810062" description="DUF922 domain-containing protein" evidence="2">
    <location>
        <begin position="24"/>
        <end position="191"/>
    </location>
</feature>
<evidence type="ECO:0000313" key="3">
    <source>
        <dbReference type="EMBL" id="EZH83665.1"/>
    </source>
</evidence>
<dbReference type="InterPro" id="IPR010321">
    <property type="entry name" value="DUF922"/>
</dbReference>
<comment type="caution">
    <text evidence="3">The sequence shown here is derived from an EMBL/GenBank/DDBJ whole genome shotgun (WGS) entry which is preliminary data.</text>
</comment>
<evidence type="ECO:0000313" key="4">
    <source>
        <dbReference type="Proteomes" id="UP000023842"/>
    </source>
</evidence>
<dbReference type="RefSeq" id="WP_036999079.1">
    <property type="nucleotide sequence ID" value="NZ_JFJN01000007.1"/>
</dbReference>
<evidence type="ECO:0008006" key="5">
    <source>
        <dbReference type="Google" id="ProtNLM"/>
    </source>
</evidence>
<name>A0ABP3C184_9GAMM</name>
<dbReference type="Proteomes" id="UP000023842">
    <property type="component" value="Unassembled WGS sequence"/>
</dbReference>
<gene>
    <name evidence="3" type="ORF">AU05_21260</name>
</gene>
<feature type="signal peptide" evidence="2">
    <location>
        <begin position="1"/>
        <end position="23"/>
    </location>
</feature>
<protein>
    <recommendedName>
        <fullName evidence="5">DUF922 domain-containing protein</fullName>
    </recommendedName>
</protein>
<keyword evidence="4" id="KW-1185">Reference proteome</keyword>